<organism evidence="7 8">
    <name type="scientific">Xanthobacter autotrophicus</name>
    <dbReference type="NCBI Taxonomy" id="280"/>
    <lineage>
        <taxon>Bacteria</taxon>
        <taxon>Pseudomonadati</taxon>
        <taxon>Pseudomonadota</taxon>
        <taxon>Alphaproteobacteria</taxon>
        <taxon>Hyphomicrobiales</taxon>
        <taxon>Xanthobacteraceae</taxon>
        <taxon>Xanthobacter</taxon>
    </lineage>
</organism>
<dbReference type="InterPro" id="IPR041490">
    <property type="entry name" value="KstR2_TetR_C"/>
</dbReference>
<keyword evidence="2 4" id="KW-0238">DNA-binding</keyword>
<protein>
    <submittedName>
        <fullName evidence="7">TetR/AcrR family transcriptional regulator</fullName>
    </submittedName>
</protein>
<dbReference type="Proteomes" id="UP000305131">
    <property type="component" value="Unassembled WGS sequence"/>
</dbReference>
<feature type="compositionally biased region" description="Low complexity" evidence="5">
    <location>
        <begin position="231"/>
        <end position="253"/>
    </location>
</feature>
<dbReference type="InterPro" id="IPR009057">
    <property type="entry name" value="Homeodomain-like_sf"/>
</dbReference>
<dbReference type="Gene3D" id="1.10.357.10">
    <property type="entry name" value="Tetracycline Repressor, domain 2"/>
    <property type="match status" value="1"/>
</dbReference>
<evidence type="ECO:0000256" key="1">
    <source>
        <dbReference type="ARBA" id="ARBA00023015"/>
    </source>
</evidence>
<keyword evidence="3" id="KW-0804">Transcription</keyword>
<dbReference type="PANTHER" id="PTHR30055:SF234">
    <property type="entry name" value="HTH-TYPE TRANSCRIPTIONAL REGULATOR BETI"/>
    <property type="match status" value="1"/>
</dbReference>
<evidence type="ECO:0000256" key="2">
    <source>
        <dbReference type="ARBA" id="ARBA00023125"/>
    </source>
</evidence>
<evidence type="ECO:0000256" key="4">
    <source>
        <dbReference type="PROSITE-ProRule" id="PRU00335"/>
    </source>
</evidence>
<dbReference type="PRINTS" id="PR00455">
    <property type="entry name" value="HTHTETR"/>
</dbReference>
<evidence type="ECO:0000256" key="5">
    <source>
        <dbReference type="SAM" id="MobiDB-lite"/>
    </source>
</evidence>
<gene>
    <name evidence="7" type="ORF">FBQ73_03870</name>
</gene>
<proteinExistence type="predicted"/>
<comment type="caution">
    <text evidence="7">The sequence shown here is derived from an EMBL/GenBank/DDBJ whole genome shotgun (WGS) entry which is preliminary data.</text>
</comment>
<dbReference type="GO" id="GO:0000976">
    <property type="term" value="F:transcription cis-regulatory region binding"/>
    <property type="evidence" value="ECO:0007669"/>
    <property type="project" value="TreeGrafter"/>
</dbReference>
<keyword evidence="1" id="KW-0805">Transcription regulation</keyword>
<dbReference type="PROSITE" id="PS50977">
    <property type="entry name" value="HTH_TETR_2"/>
    <property type="match status" value="1"/>
</dbReference>
<dbReference type="OrthoDB" id="9779746at2"/>
<accession>A0A6C1KJF7</accession>
<dbReference type="GO" id="GO:0003700">
    <property type="term" value="F:DNA-binding transcription factor activity"/>
    <property type="evidence" value="ECO:0007669"/>
    <property type="project" value="TreeGrafter"/>
</dbReference>
<evidence type="ECO:0000256" key="3">
    <source>
        <dbReference type="ARBA" id="ARBA00023163"/>
    </source>
</evidence>
<dbReference type="InterPro" id="IPR001647">
    <property type="entry name" value="HTH_TetR"/>
</dbReference>
<feature type="region of interest" description="Disordered" evidence="5">
    <location>
        <begin position="1"/>
        <end position="24"/>
    </location>
</feature>
<reference evidence="7 8" key="1">
    <citation type="submission" date="2019-05" db="EMBL/GenBank/DDBJ databases">
        <authorList>
            <person name="Zhou X."/>
        </authorList>
    </citation>
    <scope>NUCLEOTIDE SEQUENCE [LARGE SCALE GENOMIC DNA]</scope>
    <source>
        <strain evidence="7 8">DSM 432</strain>
    </source>
</reference>
<dbReference type="InterPro" id="IPR050109">
    <property type="entry name" value="HTH-type_TetR-like_transc_reg"/>
</dbReference>
<dbReference type="Gene3D" id="1.10.10.60">
    <property type="entry name" value="Homeodomain-like"/>
    <property type="match status" value="1"/>
</dbReference>
<evidence type="ECO:0000259" key="6">
    <source>
        <dbReference type="PROSITE" id="PS50977"/>
    </source>
</evidence>
<evidence type="ECO:0000313" key="8">
    <source>
        <dbReference type="Proteomes" id="UP000305131"/>
    </source>
</evidence>
<dbReference type="EMBL" id="VAUP01000010">
    <property type="protein sequence ID" value="TLX44350.1"/>
    <property type="molecule type" value="Genomic_DNA"/>
</dbReference>
<feature type="region of interest" description="Disordered" evidence="5">
    <location>
        <begin position="219"/>
        <end position="260"/>
    </location>
</feature>
<dbReference type="SUPFAM" id="SSF46689">
    <property type="entry name" value="Homeodomain-like"/>
    <property type="match status" value="1"/>
</dbReference>
<dbReference type="Pfam" id="PF00440">
    <property type="entry name" value="TetR_N"/>
    <property type="match status" value="1"/>
</dbReference>
<evidence type="ECO:0000313" key="7">
    <source>
        <dbReference type="EMBL" id="TLX44350.1"/>
    </source>
</evidence>
<dbReference type="PANTHER" id="PTHR30055">
    <property type="entry name" value="HTH-TYPE TRANSCRIPTIONAL REGULATOR RUTR"/>
    <property type="match status" value="1"/>
</dbReference>
<feature type="DNA-binding region" description="H-T-H motif" evidence="4">
    <location>
        <begin position="51"/>
        <end position="70"/>
    </location>
</feature>
<dbReference type="AlphaFoldDB" id="A0A6C1KJF7"/>
<name>A0A6C1KJF7_XANAU</name>
<feature type="domain" description="HTH tetR-type" evidence="6">
    <location>
        <begin position="28"/>
        <end position="88"/>
    </location>
</feature>
<sequence>MAGAGARPAGRRRAGTGQMARTRAQDYDAKRQVILHKSAELFAQFGYSGTSITMIAEACGASKALLYHYYPDKEAVLFDILSTHLEQLIQAVETALEAAPEGDRLFAIASALLESYRDADAEHQIQIANLKLLPADKQDALRAMERQLVVLMSDAIAQEVPQIGRGPLLKPVTMSAFGMLNWHYLWFRDGKGLTRAEYARLVTSLITAGAAGAAAAVAGPEAPPRAEPRVRAITPSAAPVAAARRRAPASAAKAGRRKAE</sequence>
<dbReference type="Pfam" id="PF17932">
    <property type="entry name" value="TetR_C_24"/>
    <property type="match status" value="1"/>
</dbReference>